<dbReference type="AlphaFoldDB" id="A0AAV9BES9"/>
<gene>
    <name evidence="3" type="ORF">QJS04_geneDACA007988</name>
</gene>
<feature type="compositionally biased region" description="Polar residues" evidence="1">
    <location>
        <begin position="623"/>
        <end position="633"/>
    </location>
</feature>
<dbReference type="Proteomes" id="UP001179952">
    <property type="component" value="Unassembled WGS sequence"/>
</dbReference>
<dbReference type="GO" id="GO:0051513">
    <property type="term" value="P:regulation of monopolar cell growth"/>
    <property type="evidence" value="ECO:0007669"/>
    <property type="project" value="InterPro"/>
</dbReference>
<feature type="region of interest" description="Disordered" evidence="1">
    <location>
        <begin position="326"/>
        <end position="414"/>
    </location>
</feature>
<name>A0AAV9BES9_ACOGR</name>
<feature type="region of interest" description="Disordered" evidence="1">
    <location>
        <begin position="15"/>
        <end position="66"/>
    </location>
</feature>
<feature type="compositionally biased region" description="Polar residues" evidence="1">
    <location>
        <begin position="663"/>
        <end position="672"/>
    </location>
</feature>
<sequence>MTGIFQLFDRHHPITGRRIDGRRRLPSGQTYSKNSNSGADAKAHSQQAALERNHSKTENQRFSMESSRVSFSSSSCSSSFSSLDCNKPVQPETTFELSKYTERPLQNMSKIHDFDANVRSIASPRHDPPIPHGRQSLDFRDVVKDSIYRDACGLSVKTVQKEEPVNNVMKHRESPRSFHLSKSVDEAYIMGADGKQIVPVDLNESLKVLAKLKEAPWYFNDPKEMPRPSYEAKDGYSISRDTPRFSFDSKEAAKSTANKLRELPRLSLDSREGSLRSSNFDSKSNSNLKEFDRNINRGSNLQQDMEARNRPTSVVAKLMGLETLPNLRKMELTKPSPRDHEAYTPHRNNHPQECKRDDLPLSPKSSSSKPQTSVPDPVMKPMPSSIFPVEPAPWKQQEGRHGLQKAQFRPQEANARHYSQSVYNEIEKRLKELEFSQSNKDLRALKHILDSMQANGMLDSNRNSGQSMPSPNRTKEKGNASPRPSDSPIVVMKPGKSIGANVIPSSSVVPINGLQGLRKLRTGDSNENKKASTGSRMGKVQTPKAGLDKKTNSRLEESILHKPLHRTSQTPTKSQQLLRENNGSYVRSPSSSSPRLHQKKPETDKKSRPTTPSSETSKTPRRQASSARQNAESISPRGRLRQRPTDSRETRNSGHHGDEISVRSDSNASLASQVDMEVTSADRSTPGTRSPSTKAAHSAASALKQKKSLSPLNDDISPMELALATPEQPSPISVLDSSFYRDDLISSPVKKTTGAYRDDNFQNPGEIFLKERRNSVSLGAINNKKLENIEILVQKLQQLSTDPEDPPATDHIALLCDNENPDHRYISEILLSSGLLLRDLTTAPVQLHPSGHPINPDLFLVLEQTKSGRLLKAEPVSNKAPRTKTDQEKVHRKLIFDAVNENLIQKLALAGPNSEPWVQAVAVKLALRPPSGHRLLKELCSTIDQLQLSSLGCGSDDEVDSLRLILSEDMALRLESFSGVVLDIERSIFKDLIDEIVSGAASNSQAKASRRRRQLFAK</sequence>
<evidence type="ECO:0000256" key="1">
    <source>
        <dbReference type="SAM" id="MobiDB-lite"/>
    </source>
</evidence>
<feature type="compositionally biased region" description="Polar residues" evidence="1">
    <location>
        <begin position="27"/>
        <end position="48"/>
    </location>
</feature>
<feature type="compositionally biased region" description="Basic and acidic residues" evidence="1">
    <location>
        <begin position="328"/>
        <end position="359"/>
    </location>
</feature>
<protein>
    <submittedName>
        <fullName evidence="3">Protein LONGIFOLIA 2</fullName>
    </submittedName>
</protein>
<accession>A0AAV9BES9</accession>
<feature type="region of interest" description="Disordered" evidence="1">
    <location>
        <begin position="270"/>
        <end position="312"/>
    </location>
</feature>
<feature type="region of interest" description="Disordered" evidence="1">
    <location>
        <begin position="456"/>
        <end position="493"/>
    </location>
</feature>
<evidence type="ECO:0000313" key="3">
    <source>
        <dbReference type="EMBL" id="KAK1274523.1"/>
    </source>
</evidence>
<feature type="domain" description="DUF4378" evidence="2">
    <location>
        <begin position="822"/>
        <end position="995"/>
    </location>
</feature>
<organism evidence="3 4">
    <name type="scientific">Acorus gramineus</name>
    <name type="common">Dwarf sweet flag</name>
    <dbReference type="NCBI Taxonomy" id="55184"/>
    <lineage>
        <taxon>Eukaryota</taxon>
        <taxon>Viridiplantae</taxon>
        <taxon>Streptophyta</taxon>
        <taxon>Embryophyta</taxon>
        <taxon>Tracheophyta</taxon>
        <taxon>Spermatophyta</taxon>
        <taxon>Magnoliopsida</taxon>
        <taxon>Liliopsida</taxon>
        <taxon>Acoraceae</taxon>
        <taxon>Acorus</taxon>
    </lineage>
</organism>
<evidence type="ECO:0000259" key="2">
    <source>
        <dbReference type="Pfam" id="PF14309"/>
    </source>
</evidence>
<feature type="compositionally biased region" description="Basic and acidic residues" evidence="1">
    <location>
        <begin position="521"/>
        <end position="530"/>
    </location>
</feature>
<feature type="compositionally biased region" description="Polar residues" evidence="1">
    <location>
        <begin position="456"/>
        <end position="472"/>
    </location>
</feature>
<feature type="compositionally biased region" description="Polar residues" evidence="1">
    <location>
        <begin position="275"/>
        <end position="288"/>
    </location>
</feature>
<dbReference type="EMBL" id="JAUJYN010000004">
    <property type="protein sequence ID" value="KAK1274523.1"/>
    <property type="molecule type" value="Genomic_DNA"/>
</dbReference>
<dbReference type="Pfam" id="PF14309">
    <property type="entry name" value="DUF4378"/>
    <property type="match status" value="1"/>
</dbReference>
<feature type="compositionally biased region" description="Polar residues" evidence="1">
    <location>
        <begin position="566"/>
        <end position="585"/>
    </location>
</feature>
<reference evidence="3" key="2">
    <citation type="submission" date="2023-06" db="EMBL/GenBank/DDBJ databases">
        <authorList>
            <person name="Ma L."/>
            <person name="Liu K.-W."/>
            <person name="Li Z."/>
            <person name="Hsiao Y.-Y."/>
            <person name="Qi Y."/>
            <person name="Fu T."/>
            <person name="Tang G."/>
            <person name="Zhang D."/>
            <person name="Sun W.-H."/>
            <person name="Liu D.-K."/>
            <person name="Li Y."/>
            <person name="Chen G.-Z."/>
            <person name="Liu X.-D."/>
            <person name="Liao X.-Y."/>
            <person name="Jiang Y.-T."/>
            <person name="Yu X."/>
            <person name="Hao Y."/>
            <person name="Huang J."/>
            <person name="Zhao X.-W."/>
            <person name="Ke S."/>
            <person name="Chen Y.-Y."/>
            <person name="Wu W.-L."/>
            <person name="Hsu J.-L."/>
            <person name="Lin Y.-F."/>
            <person name="Huang M.-D."/>
            <person name="Li C.-Y."/>
            <person name="Huang L."/>
            <person name="Wang Z.-W."/>
            <person name="Zhao X."/>
            <person name="Zhong W.-Y."/>
            <person name="Peng D.-H."/>
            <person name="Ahmad S."/>
            <person name="Lan S."/>
            <person name="Zhang J.-S."/>
            <person name="Tsai W.-C."/>
            <person name="Van De Peer Y."/>
            <person name="Liu Z.-J."/>
        </authorList>
    </citation>
    <scope>NUCLEOTIDE SEQUENCE</scope>
    <source>
        <strain evidence="3">SCP</strain>
        <tissue evidence="3">Leaves</tissue>
    </source>
</reference>
<dbReference type="InterPro" id="IPR025486">
    <property type="entry name" value="DUF4378"/>
</dbReference>
<evidence type="ECO:0000313" key="4">
    <source>
        <dbReference type="Proteomes" id="UP001179952"/>
    </source>
</evidence>
<dbReference type="PANTHER" id="PTHR31680">
    <property type="entry name" value="LONGIFOLIA PROTEIN"/>
    <property type="match status" value="1"/>
</dbReference>
<feature type="compositionally biased region" description="Low complexity" evidence="1">
    <location>
        <begin position="360"/>
        <end position="370"/>
    </location>
</feature>
<dbReference type="InterPro" id="IPR033334">
    <property type="entry name" value="LNG1/2"/>
</dbReference>
<keyword evidence="4" id="KW-1185">Reference proteome</keyword>
<feature type="region of interest" description="Disordered" evidence="1">
    <location>
        <begin position="519"/>
        <end position="713"/>
    </location>
</feature>
<dbReference type="PANTHER" id="PTHR31680:SF4">
    <property type="entry name" value="LONGIFOLIA PROTEIN"/>
    <property type="match status" value="1"/>
</dbReference>
<reference evidence="3" key="1">
    <citation type="journal article" date="2023" name="Nat. Commun.">
        <title>Diploid and tetraploid genomes of Acorus and the evolution of monocots.</title>
        <authorList>
            <person name="Ma L."/>
            <person name="Liu K.W."/>
            <person name="Li Z."/>
            <person name="Hsiao Y.Y."/>
            <person name="Qi Y."/>
            <person name="Fu T."/>
            <person name="Tang G.D."/>
            <person name="Zhang D."/>
            <person name="Sun W.H."/>
            <person name="Liu D.K."/>
            <person name="Li Y."/>
            <person name="Chen G.Z."/>
            <person name="Liu X.D."/>
            <person name="Liao X.Y."/>
            <person name="Jiang Y.T."/>
            <person name="Yu X."/>
            <person name="Hao Y."/>
            <person name="Huang J."/>
            <person name="Zhao X.W."/>
            <person name="Ke S."/>
            <person name="Chen Y.Y."/>
            <person name="Wu W.L."/>
            <person name="Hsu J.L."/>
            <person name="Lin Y.F."/>
            <person name="Huang M.D."/>
            <person name="Li C.Y."/>
            <person name="Huang L."/>
            <person name="Wang Z.W."/>
            <person name="Zhao X."/>
            <person name="Zhong W.Y."/>
            <person name="Peng D.H."/>
            <person name="Ahmad S."/>
            <person name="Lan S."/>
            <person name="Zhang J.S."/>
            <person name="Tsai W.C."/>
            <person name="Van de Peer Y."/>
            <person name="Liu Z.J."/>
        </authorList>
    </citation>
    <scope>NUCLEOTIDE SEQUENCE</scope>
    <source>
        <strain evidence="3">SCP</strain>
    </source>
</reference>
<proteinExistence type="predicted"/>
<feature type="compositionally biased region" description="Basic and acidic residues" evidence="1">
    <location>
        <begin position="643"/>
        <end position="662"/>
    </location>
</feature>
<feature type="compositionally biased region" description="Basic and acidic residues" evidence="1">
    <location>
        <begin position="546"/>
        <end position="560"/>
    </location>
</feature>
<comment type="caution">
    <text evidence="3">The sequence shown here is derived from an EMBL/GenBank/DDBJ whole genome shotgun (WGS) entry which is preliminary data.</text>
</comment>
<feature type="compositionally biased region" description="Polar residues" evidence="1">
    <location>
        <begin position="681"/>
        <end position="695"/>
    </location>
</feature>